<dbReference type="CDD" id="cd01392">
    <property type="entry name" value="HTH_LacI"/>
    <property type="match status" value="1"/>
</dbReference>
<dbReference type="OrthoDB" id="3180992at2"/>
<evidence type="ECO:0000313" key="7">
    <source>
        <dbReference type="Proteomes" id="UP000007652"/>
    </source>
</evidence>
<dbReference type="RefSeq" id="WP_008908684.1">
    <property type="nucleotide sequence ID" value="NZ_CAKP01000069.1"/>
</dbReference>
<keyword evidence="1" id="KW-0805">Transcription regulation</keyword>
<dbReference type="GO" id="GO:0000976">
    <property type="term" value="F:transcription cis-regulatory region binding"/>
    <property type="evidence" value="ECO:0007669"/>
    <property type="project" value="TreeGrafter"/>
</dbReference>
<evidence type="ECO:0000256" key="3">
    <source>
        <dbReference type="ARBA" id="ARBA00023163"/>
    </source>
</evidence>
<dbReference type="PANTHER" id="PTHR30146">
    <property type="entry name" value="LACI-RELATED TRANSCRIPTIONAL REPRESSOR"/>
    <property type="match status" value="1"/>
</dbReference>
<dbReference type="Proteomes" id="UP000007652">
    <property type="component" value="Unassembled WGS sequence"/>
</dbReference>
<proteinExistence type="predicted"/>
<dbReference type="PRINTS" id="PR00036">
    <property type="entry name" value="HTHLACI"/>
</dbReference>
<dbReference type="GO" id="GO:0003700">
    <property type="term" value="F:DNA-binding transcription factor activity"/>
    <property type="evidence" value="ECO:0007669"/>
    <property type="project" value="TreeGrafter"/>
</dbReference>
<dbReference type="EMBL" id="CAKP01000069">
    <property type="protein sequence ID" value="CCJ33414.1"/>
    <property type="molecule type" value="Genomic_DNA"/>
</dbReference>
<name>I7K7B7_9CLOT</name>
<dbReference type="PROSITE" id="PS50943">
    <property type="entry name" value="HTH_CROC1"/>
    <property type="match status" value="1"/>
</dbReference>
<dbReference type="SUPFAM" id="SSF53822">
    <property type="entry name" value="Periplasmic binding protein-like I"/>
    <property type="match status" value="1"/>
</dbReference>
<dbReference type="InterPro" id="IPR000843">
    <property type="entry name" value="HTH_LacI"/>
</dbReference>
<feature type="domain" description="HTH lacI-type" evidence="4">
    <location>
        <begin position="3"/>
        <end position="57"/>
    </location>
</feature>
<dbReference type="SMART" id="SM00354">
    <property type="entry name" value="HTH_LACI"/>
    <property type="match status" value="1"/>
</dbReference>
<dbReference type="Pfam" id="PF00356">
    <property type="entry name" value="LacI"/>
    <property type="match status" value="1"/>
</dbReference>
<dbReference type="InterPro" id="IPR001761">
    <property type="entry name" value="Peripla_BP/Lac1_sug-bd_dom"/>
</dbReference>
<dbReference type="Gene3D" id="3.40.50.2300">
    <property type="match status" value="2"/>
</dbReference>
<dbReference type="STRING" id="857293.CAAU_1330"/>
<comment type="caution">
    <text evidence="6">The sequence shown here is derived from an EMBL/GenBank/DDBJ whole genome shotgun (WGS) entry which is preliminary data.</text>
</comment>
<reference evidence="6 7" key="1">
    <citation type="journal article" date="2011" name="J. Bacteriol.">
        <title>Draft genome sequence of Caloramator australicus strain RC3T, a thermoanaerobe from the Great Artesian Basin of Australia.</title>
        <authorList>
            <person name="Ogg C.D."/>
            <person name="Patel B.K.C."/>
        </authorList>
    </citation>
    <scope>NUCLEOTIDE SEQUENCE [LARGE SCALE GENOMIC DNA]</scope>
    <source>
        <strain evidence="6 7">RC3</strain>
    </source>
</reference>
<evidence type="ECO:0000313" key="6">
    <source>
        <dbReference type="EMBL" id="CCJ33414.1"/>
    </source>
</evidence>
<protein>
    <submittedName>
        <fullName evidence="6">Periplasmic binding protein/LacI transcriptional regulator</fullName>
    </submittedName>
</protein>
<dbReference type="InterPro" id="IPR010982">
    <property type="entry name" value="Lambda_DNA-bd_dom_sf"/>
</dbReference>
<dbReference type="Pfam" id="PF00532">
    <property type="entry name" value="Peripla_BP_1"/>
    <property type="match status" value="1"/>
</dbReference>
<dbReference type="PROSITE" id="PS00356">
    <property type="entry name" value="HTH_LACI_1"/>
    <property type="match status" value="1"/>
</dbReference>
<keyword evidence="7" id="KW-1185">Reference proteome</keyword>
<accession>I7K7B7</accession>
<dbReference type="Gene3D" id="1.10.260.40">
    <property type="entry name" value="lambda repressor-like DNA-binding domains"/>
    <property type="match status" value="1"/>
</dbReference>
<dbReference type="PROSITE" id="PS50932">
    <property type="entry name" value="HTH_LACI_2"/>
    <property type="match status" value="1"/>
</dbReference>
<organism evidence="6 7">
    <name type="scientific">Caloramator australicus RC3</name>
    <dbReference type="NCBI Taxonomy" id="857293"/>
    <lineage>
        <taxon>Bacteria</taxon>
        <taxon>Bacillati</taxon>
        <taxon>Bacillota</taxon>
        <taxon>Clostridia</taxon>
        <taxon>Eubacteriales</taxon>
        <taxon>Clostridiaceae</taxon>
        <taxon>Caloramator</taxon>
    </lineage>
</organism>
<gene>
    <name evidence="6" type="ORF">CAAU_1330</name>
</gene>
<dbReference type="InterPro" id="IPR001387">
    <property type="entry name" value="Cro/C1-type_HTH"/>
</dbReference>
<evidence type="ECO:0000259" key="5">
    <source>
        <dbReference type="PROSITE" id="PS50943"/>
    </source>
</evidence>
<evidence type="ECO:0000256" key="1">
    <source>
        <dbReference type="ARBA" id="ARBA00023015"/>
    </source>
</evidence>
<dbReference type="PANTHER" id="PTHR30146:SF109">
    <property type="entry name" value="HTH-TYPE TRANSCRIPTIONAL REGULATOR GALS"/>
    <property type="match status" value="1"/>
</dbReference>
<sequence length="330" mass="36781">MGLNIKDIAKLAGVSPATVSRVINGTGNVAEENKQRVLKVLEETGYKPNALARGLLMNKTNVIGVIVPDLSNINFAEFVKGIENEAKSNGLSVLLTTSENDTDSEISYFQLFKEKRVDGIIFSGTIFTERHREELEKADIPFIVFGQWFEHPKLTCVNVDNERAAYEATKYLISKGAKNLSMIMGPLWDRSAGYDRYSGFLKAIVEEGINPKDIVLEEGDFSIKSGYKAMKSILERKKIDGVLAANDFMALGAIKYLVDKGINIPDEVQVMGFDDNIISEIYNPSLSTIKIDFYEAGKMCVKAFIDTTDNKPIDKNILLPYQLIIRRSTK</sequence>
<feature type="domain" description="HTH cro/C1-type" evidence="5">
    <location>
        <begin position="2"/>
        <end position="47"/>
    </location>
</feature>
<evidence type="ECO:0000256" key="2">
    <source>
        <dbReference type="ARBA" id="ARBA00023125"/>
    </source>
</evidence>
<dbReference type="eggNOG" id="COG1609">
    <property type="taxonomic scope" value="Bacteria"/>
</dbReference>
<evidence type="ECO:0000259" key="4">
    <source>
        <dbReference type="PROSITE" id="PS50932"/>
    </source>
</evidence>
<dbReference type="SUPFAM" id="SSF47413">
    <property type="entry name" value="lambda repressor-like DNA-binding domains"/>
    <property type="match status" value="1"/>
</dbReference>
<dbReference type="CDD" id="cd19975">
    <property type="entry name" value="PBP1_CcpA-like"/>
    <property type="match status" value="1"/>
</dbReference>
<dbReference type="AlphaFoldDB" id="I7K7B7"/>
<keyword evidence="3" id="KW-0804">Transcription</keyword>
<keyword evidence="2" id="KW-0238">DNA-binding</keyword>
<dbReference type="InterPro" id="IPR028082">
    <property type="entry name" value="Peripla_BP_I"/>
</dbReference>